<keyword evidence="10" id="KW-1185">Reference proteome</keyword>
<dbReference type="InterPro" id="IPR009057">
    <property type="entry name" value="Homeodomain-like_sf"/>
</dbReference>
<dbReference type="PROSITE" id="PS50113">
    <property type="entry name" value="PAC"/>
    <property type="match status" value="1"/>
</dbReference>
<evidence type="ECO:0000256" key="4">
    <source>
        <dbReference type="ARBA" id="ARBA00023125"/>
    </source>
</evidence>
<dbReference type="InterPro" id="IPR035965">
    <property type="entry name" value="PAS-like_dom_sf"/>
</dbReference>
<keyword evidence="4" id="KW-0238">DNA-binding</keyword>
<dbReference type="Pfam" id="PF00158">
    <property type="entry name" value="Sigma54_activat"/>
    <property type="match status" value="1"/>
</dbReference>
<evidence type="ECO:0000256" key="5">
    <source>
        <dbReference type="ARBA" id="ARBA00023163"/>
    </source>
</evidence>
<dbReference type="Gene3D" id="1.10.10.60">
    <property type="entry name" value="Homeodomain-like"/>
    <property type="match status" value="1"/>
</dbReference>
<feature type="domain" description="PAS" evidence="7">
    <location>
        <begin position="5"/>
        <end position="53"/>
    </location>
</feature>
<keyword evidence="5" id="KW-0804">Transcription</keyword>
<dbReference type="Gene3D" id="3.30.450.20">
    <property type="entry name" value="PAS domain"/>
    <property type="match status" value="1"/>
</dbReference>
<dbReference type="NCBIfam" id="TIGR00229">
    <property type="entry name" value="sensory_box"/>
    <property type="match status" value="1"/>
</dbReference>
<dbReference type="PROSITE" id="PS00688">
    <property type="entry name" value="SIGMA54_INTERACT_3"/>
    <property type="match status" value="1"/>
</dbReference>
<dbReference type="PANTHER" id="PTHR32071:SF113">
    <property type="entry name" value="ALGINATE BIOSYNTHESIS TRANSCRIPTIONAL REGULATORY PROTEIN ALGB"/>
    <property type="match status" value="1"/>
</dbReference>
<dbReference type="InterPro" id="IPR002078">
    <property type="entry name" value="Sigma_54_int"/>
</dbReference>
<dbReference type="PROSITE" id="PS00676">
    <property type="entry name" value="SIGMA54_INTERACT_2"/>
    <property type="match status" value="1"/>
</dbReference>
<name>A0ABN8VWN8_9BACT</name>
<sequence>MDTQPADYIESIINLLKEAVFVYDENLEIRYFNEAAERITGYSREEVLGRKCITILDQSVCLNNCELCLTVKNGFNSEANFTSSFLRKDGIKRTGEFQAGILQRDEAGTRVVVALSDITELSELRKELKEVHSFSNMIGKSRVMKELFETIQNVAFYDSTVFIQGESGTGKELVARALHHASPRAGKNLIKVNCTAFADTLLESELFGHAKGAFTGAVRERVGRFEEAHGGTIFLDEIGDLTPSIQVKLLRVLQEKEVERVGENITRKVDLRIIAATNKDIVEEVKAGRFREDLFYRLNVIPLHLPALRERREDIPYLVDHFIKRWNDRHLKHITGVAAEALGPLLDHAWPGNIRELENVVEHACVTCSGSRIQKADLPGFLSTRPATAAATAPDKVKRRNWLTREMVSEALEQHNGNQSRAARQLGVHRITLWRKMKEFNIPV</sequence>
<dbReference type="InterPro" id="IPR000014">
    <property type="entry name" value="PAS"/>
</dbReference>
<gene>
    <name evidence="9" type="ORF">NSPWAT_0410</name>
</gene>
<feature type="domain" description="PAC" evidence="8">
    <location>
        <begin position="79"/>
        <end position="130"/>
    </location>
</feature>
<protein>
    <submittedName>
        <fullName evidence="9">PAS domain S-box protein</fullName>
    </submittedName>
</protein>
<keyword evidence="2" id="KW-0067">ATP-binding</keyword>
<dbReference type="PANTHER" id="PTHR32071">
    <property type="entry name" value="TRANSCRIPTIONAL REGULATORY PROTEIN"/>
    <property type="match status" value="1"/>
</dbReference>
<dbReference type="Gene3D" id="1.10.8.60">
    <property type="match status" value="1"/>
</dbReference>
<evidence type="ECO:0000259" key="7">
    <source>
        <dbReference type="PROSITE" id="PS50112"/>
    </source>
</evidence>
<evidence type="ECO:0000259" key="8">
    <source>
        <dbReference type="PROSITE" id="PS50113"/>
    </source>
</evidence>
<dbReference type="SMART" id="SM00091">
    <property type="entry name" value="PAS"/>
    <property type="match status" value="1"/>
</dbReference>
<dbReference type="SUPFAM" id="SSF46689">
    <property type="entry name" value="Homeodomain-like"/>
    <property type="match status" value="1"/>
</dbReference>
<dbReference type="InterPro" id="IPR025944">
    <property type="entry name" value="Sigma_54_int_dom_CS"/>
</dbReference>
<dbReference type="InterPro" id="IPR003593">
    <property type="entry name" value="AAA+_ATPase"/>
</dbReference>
<evidence type="ECO:0000313" key="9">
    <source>
        <dbReference type="EMBL" id="CAI2717269.1"/>
    </source>
</evidence>
<dbReference type="RefSeq" id="WP_282010220.1">
    <property type="nucleotide sequence ID" value="NZ_OX336137.1"/>
</dbReference>
<dbReference type="SUPFAM" id="SSF52540">
    <property type="entry name" value="P-loop containing nucleoside triphosphate hydrolases"/>
    <property type="match status" value="1"/>
</dbReference>
<dbReference type="Proteomes" id="UP001157733">
    <property type="component" value="Chromosome"/>
</dbReference>
<dbReference type="Gene3D" id="3.40.50.300">
    <property type="entry name" value="P-loop containing nucleotide triphosphate hydrolases"/>
    <property type="match status" value="1"/>
</dbReference>
<dbReference type="PROSITE" id="PS50045">
    <property type="entry name" value="SIGMA54_INTERACT_4"/>
    <property type="match status" value="1"/>
</dbReference>
<dbReference type="InterPro" id="IPR002197">
    <property type="entry name" value="HTH_Fis"/>
</dbReference>
<organism evidence="9 10">
    <name type="scientific">Nitrospina watsonii</name>
    <dbReference type="NCBI Taxonomy" id="1323948"/>
    <lineage>
        <taxon>Bacteria</taxon>
        <taxon>Pseudomonadati</taxon>
        <taxon>Nitrospinota/Tectimicrobiota group</taxon>
        <taxon>Nitrospinota</taxon>
        <taxon>Nitrospinia</taxon>
        <taxon>Nitrospinales</taxon>
        <taxon>Nitrospinaceae</taxon>
        <taxon>Nitrospina</taxon>
    </lineage>
</organism>
<dbReference type="CDD" id="cd00009">
    <property type="entry name" value="AAA"/>
    <property type="match status" value="1"/>
</dbReference>
<dbReference type="PROSITE" id="PS00675">
    <property type="entry name" value="SIGMA54_INTERACT_1"/>
    <property type="match status" value="1"/>
</dbReference>
<dbReference type="Pfam" id="PF02954">
    <property type="entry name" value="HTH_8"/>
    <property type="match status" value="1"/>
</dbReference>
<dbReference type="InterPro" id="IPR025662">
    <property type="entry name" value="Sigma_54_int_dom_ATP-bd_1"/>
</dbReference>
<dbReference type="InterPro" id="IPR058031">
    <property type="entry name" value="AAA_lid_NorR"/>
</dbReference>
<feature type="domain" description="Sigma-54 factor interaction" evidence="6">
    <location>
        <begin position="137"/>
        <end position="366"/>
    </location>
</feature>
<dbReference type="Pfam" id="PF25601">
    <property type="entry name" value="AAA_lid_14"/>
    <property type="match status" value="1"/>
</dbReference>
<dbReference type="SMART" id="SM00382">
    <property type="entry name" value="AAA"/>
    <property type="match status" value="1"/>
</dbReference>
<proteinExistence type="predicted"/>
<evidence type="ECO:0000256" key="2">
    <source>
        <dbReference type="ARBA" id="ARBA00022840"/>
    </source>
</evidence>
<dbReference type="Pfam" id="PF13426">
    <property type="entry name" value="PAS_9"/>
    <property type="match status" value="1"/>
</dbReference>
<dbReference type="InterPro" id="IPR000700">
    <property type="entry name" value="PAS-assoc_C"/>
</dbReference>
<dbReference type="InterPro" id="IPR027417">
    <property type="entry name" value="P-loop_NTPase"/>
</dbReference>
<dbReference type="PRINTS" id="PR01590">
    <property type="entry name" value="HTHFIS"/>
</dbReference>
<dbReference type="EMBL" id="OX336137">
    <property type="protein sequence ID" value="CAI2717269.1"/>
    <property type="molecule type" value="Genomic_DNA"/>
</dbReference>
<evidence type="ECO:0000313" key="10">
    <source>
        <dbReference type="Proteomes" id="UP001157733"/>
    </source>
</evidence>
<dbReference type="CDD" id="cd00130">
    <property type="entry name" value="PAS"/>
    <property type="match status" value="1"/>
</dbReference>
<accession>A0ABN8VWN8</accession>
<evidence type="ECO:0000256" key="3">
    <source>
        <dbReference type="ARBA" id="ARBA00023015"/>
    </source>
</evidence>
<evidence type="ECO:0000259" key="6">
    <source>
        <dbReference type="PROSITE" id="PS50045"/>
    </source>
</evidence>
<keyword evidence="3" id="KW-0805">Transcription regulation</keyword>
<dbReference type="InterPro" id="IPR025943">
    <property type="entry name" value="Sigma_54_int_dom_ATP-bd_2"/>
</dbReference>
<dbReference type="SUPFAM" id="SSF55785">
    <property type="entry name" value="PYP-like sensor domain (PAS domain)"/>
    <property type="match status" value="1"/>
</dbReference>
<evidence type="ECO:0000256" key="1">
    <source>
        <dbReference type="ARBA" id="ARBA00022741"/>
    </source>
</evidence>
<keyword evidence="1" id="KW-0547">Nucleotide-binding</keyword>
<reference evidence="9 10" key="1">
    <citation type="submission" date="2022-09" db="EMBL/GenBank/DDBJ databases">
        <authorList>
            <person name="Kop L."/>
        </authorList>
    </citation>
    <scope>NUCLEOTIDE SEQUENCE [LARGE SCALE GENOMIC DNA]</scope>
    <source>
        <strain evidence="9 10">347</strain>
    </source>
</reference>
<dbReference type="PROSITE" id="PS50112">
    <property type="entry name" value="PAS"/>
    <property type="match status" value="1"/>
</dbReference>